<keyword evidence="2" id="KW-0812">Transmembrane</keyword>
<dbReference type="AlphaFoldDB" id="A0A8S4PY52"/>
<feature type="region of interest" description="Disordered" evidence="1">
    <location>
        <begin position="283"/>
        <end position="331"/>
    </location>
</feature>
<feature type="compositionally biased region" description="Polar residues" evidence="1">
    <location>
        <begin position="283"/>
        <end position="327"/>
    </location>
</feature>
<feature type="compositionally biased region" description="Low complexity" evidence="1">
    <location>
        <begin position="837"/>
        <end position="857"/>
    </location>
</feature>
<feature type="region of interest" description="Disordered" evidence="1">
    <location>
        <begin position="1"/>
        <end position="50"/>
    </location>
</feature>
<reference evidence="3" key="1">
    <citation type="submission" date="2022-03" db="EMBL/GenBank/DDBJ databases">
        <authorList>
            <person name="Martin C."/>
        </authorList>
    </citation>
    <scope>NUCLEOTIDE SEQUENCE</scope>
</reference>
<comment type="caution">
    <text evidence="3">The sequence shown here is derived from an EMBL/GenBank/DDBJ whole genome shotgun (WGS) entry which is preliminary data.</text>
</comment>
<organism evidence="3 4">
    <name type="scientific">Owenia fusiformis</name>
    <name type="common">Polychaete worm</name>
    <dbReference type="NCBI Taxonomy" id="6347"/>
    <lineage>
        <taxon>Eukaryota</taxon>
        <taxon>Metazoa</taxon>
        <taxon>Spiralia</taxon>
        <taxon>Lophotrochozoa</taxon>
        <taxon>Annelida</taxon>
        <taxon>Polychaeta</taxon>
        <taxon>Sedentaria</taxon>
        <taxon>Canalipalpata</taxon>
        <taxon>Sabellida</taxon>
        <taxon>Oweniida</taxon>
        <taxon>Oweniidae</taxon>
        <taxon>Owenia</taxon>
    </lineage>
</organism>
<keyword evidence="4" id="KW-1185">Reference proteome</keyword>
<sequence>TTATDLKTTSTIESTTDSGALLPHHEYHPDDIFPGVSDPRYNPDDPLIKSIEDTYYGHPVEDHLSTNPPTSTPNAKFKPHHKFHPDDIFHWVDKPTYDPNDKGMQAMEDTYYGHPISDHYGDKEPDKPAPNHPHFYHHLDDIFPGGYDREYDPDDPDVKAAEDAYYEHPHDDHDPDTMDNIWAGKVIQFDHSHSIHTHGNDNSANMDGVILNDESGTTAKNNGRVFEDNEGFDIQQHLHHLHHKITDPGVIINGVRNTVPPKEVLTTPEAILRPSGKVITLTDNDNSFPTNQPKKQNGRITNANPVDQYLTNDSPGTFPTDSFTGDISNDKFGPTTDDYYDNYYDNANTNTDTEDVLNPVGTAEETDSNEPPITNTNNGPTEQVDTDGQSAPNGATDKDANINGVPSEVDKDDEYYDDYHDTDVTVSITAENNVLLEDANNEVTTRASRGRIAAARTTTIQPISTTPSNSSGNGTGAAILIAPAGGATGANTGAGSGSSNNNLMWILIIVALVLWLLFMILLVLLICCCYRMRQRRKKHVSDETQTTVRQWARSSHNSVGSTPYANRKEVETLQFGSHDCVDGTRGGGSGTSMTGATFGQQGSYESQYGSTSKMPYGGTRRTLYGEHGSQTDDGNYEVTPQLQIGTQTIDKPDESPLTHQHNVDIAPETSTLQRNLLKSLGDGNMPESEEEVISEGEYPVVILPRGQESPPESIHIMEPKSTSPTRKKQSYLDLNSARQKSPKKRRPRGTKPRRKPETKTYVLEEPVEPKAQDDVNEANVANWAMNNMTPADKEPSIDEPDSKVVEEPIEAEAAPTPAEDPISVPIEPVPTPADSFPIPSETPTTSPSPQPTRTRPPLMKQKSRILR</sequence>
<feature type="region of interest" description="Disordered" evidence="1">
    <location>
        <begin position="703"/>
        <end position="867"/>
    </location>
</feature>
<evidence type="ECO:0000256" key="1">
    <source>
        <dbReference type="SAM" id="MobiDB-lite"/>
    </source>
</evidence>
<protein>
    <submittedName>
        <fullName evidence="3">Uncharacterized protein</fullName>
    </submittedName>
</protein>
<proteinExistence type="predicted"/>
<evidence type="ECO:0000313" key="4">
    <source>
        <dbReference type="Proteomes" id="UP000749559"/>
    </source>
</evidence>
<feature type="compositionally biased region" description="Low complexity" evidence="1">
    <location>
        <begin position="811"/>
        <end position="821"/>
    </location>
</feature>
<feature type="transmembrane region" description="Helical" evidence="2">
    <location>
        <begin position="503"/>
        <end position="530"/>
    </location>
</feature>
<dbReference type="EMBL" id="CAIIXF020000011">
    <property type="protein sequence ID" value="CAH1798766.1"/>
    <property type="molecule type" value="Genomic_DNA"/>
</dbReference>
<dbReference type="Proteomes" id="UP000749559">
    <property type="component" value="Unassembled WGS sequence"/>
</dbReference>
<evidence type="ECO:0000256" key="2">
    <source>
        <dbReference type="SAM" id="Phobius"/>
    </source>
</evidence>
<feature type="compositionally biased region" description="Basic and acidic residues" evidence="1">
    <location>
        <begin position="41"/>
        <end position="50"/>
    </location>
</feature>
<feature type="compositionally biased region" description="Basic and acidic residues" evidence="1">
    <location>
        <begin position="791"/>
        <end position="806"/>
    </location>
</feature>
<accession>A0A8S4PY52</accession>
<evidence type="ECO:0000313" key="3">
    <source>
        <dbReference type="EMBL" id="CAH1798766.1"/>
    </source>
</evidence>
<feature type="region of interest" description="Disordered" evidence="1">
    <location>
        <begin position="343"/>
        <end position="417"/>
    </location>
</feature>
<feature type="compositionally biased region" description="Polar residues" evidence="1">
    <location>
        <begin position="1"/>
        <end position="18"/>
    </location>
</feature>
<feature type="compositionally biased region" description="Polar residues" evidence="1">
    <location>
        <begin position="369"/>
        <end position="393"/>
    </location>
</feature>
<keyword evidence="2" id="KW-1133">Transmembrane helix</keyword>
<keyword evidence="2" id="KW-0472">Membrane</keyword>
<name>A0A8S4PY52_OWEFU</name>
<feature type="compositionally biased region" description="Basic residues" evidence="1">
    <location>
        <begin position="740"/>
        <end position="756"/>
    </location>
</feature>
<gene>
    <name evidence="3" type="ORF">OFUS_LOCUS22859</name>
</gene>
<feature type="non-terminal residue" evidence="3">
    <location>
        <position position="867"/>
    </location>
</feature>
<feature type="non-terminal residue" evidence="3">
    <location>
        <position position="1"/>
    </location>
</feature>